<dbReference type="Gene3D" id="3.30.460.20">
    <property type="entry name" value="CorA soluble domain-like"/>
    <property type="match status" value="1"/>
</dbReference>
<dbReference type="InterPro" id="IPR002523">
    <property type="entry name" value="MgTranspt_CorA/ZnTranspt_ZntB"/>
</dbReference>
<dbReference type="PATRIC" id="fig|1461581.3.peg.1998"/>
<dbReference type="GO" id="GO:0005886">
    <property type="term" value="C:plasma membrane"/>
    <property type="evidence" value="ECO:0007669"/>
    <property type="project" value="UniProtKB-SubCell"/>
</dbReference>
<dbReference type="EMBL" id="LM997413">
    <property type="protein sequence ID" value="CEA05333.1"/>
    <property type="molecule type" value="Genomic_DNA"/>
</dbReference>
<dbReference type="SUPFAM" id="SSF144083">
    <property type="entry name" value="Magnesium transport protein CorA, transmembrane region"/>
    <property type="match status" value="1"/>
</dbReference>
<accession>A0A078MD55</accession>
<dbReference type="Gene3D" id="1.20.58.340">
    <property type="entry name" value="Magnesium transport protein CorA, transmembrane region"/>
    <property type="match status" value="2"/>
</dbReference>
<feature type="transmembrane region" description="Helical" evidence="8">
    <location>
        <begin position="296"/>
        <end position="316"/>
    </location>
</feature>
<reference evidence="9" key="1">
    <citation type="submission" date="2014-07" db="EMBL/GenBank/DDBJ databases">
        <authorList>
            <person name="Urmite Genomes Urmite Genomes"/>
        </authorList>
    </citation>
    <scope>NUCLEOTIDE SEQUENCE</scope>
    <source>
        <strain evidence="9">12M76_air</strain>
    </source>
</reference>
<dbReference type="GO" id="GO:0000287">
    <property type="term" value="F:magnesium ion binding"/>
    <property type="evidence" value="ECO:0007669"/>
    <property type="project" value="TreeGrafter"/>
</dbReference>
<evidence type="ECO:0000256" key="8">
    <source>
        <dbReference type="RuleBase" id="RU362010"/>
    </source>
</evidence>
<evidence type="ECO:0000256" key="1">
    <source>
        <dbReference type="ARBA" id="ARBA00004651"/>
    </source>
</evidence>
<evidence type="ECO:0000256" key="7">
    <source>
        <dbReference type="ARBA" id="ARBA00023136"/>
    </source>
</evidence>
<dbReference type="PANTHER" id="PTHR46494">
    <property type="entry name" value="CORA FAMILY METAL ION TRANSPORTER (EUROFUNG)"/>
    <property type="match status" value="1"/>
</dbReference>
<comment type="function">
    <text evidence="8">Mediates influx of magnesium ions.</text>
</comment>
<dbReference type="InterPro" id="IPR045861">
    <property type="entry name" value="CorA_cytoplasmic_dom"/>
</dbReference>
<dbReference type="GO" id="GO:0015087">
    <property type="term" value="F:cobalt ion transmembrane transporter activity"/>
    <property type="evidence" value="ECO:0007669"/>
    <property type="project" value="UniProtKB-UniRule"/>
</dbReference>
<proteinExistence type="inferred from homology"/>
<evidence type="ECO:0000313" key="9">
    <source>
        <dbReference type="EMBL" id="CEA05333.1"/>
    </source>
</evidence>
<sequence>MARKLVVKRGAKVGSPPGTLVHIGKHKPDRAAIQLIEYTPDALGESVIEDLPGYRREGQDGRISWLNVAGVSDAAVVETLGALFELHPLVMEDILNTDQRPKVEDYQGYLYIVLRMLQFDEARQQIHSEQVSLVLGSDYVLSFQERPGDVFDGIRERLRAGRRIRFMRTDYLTYALLDAVVDHYFEMLEFIGERVEALEDQLIANPGPDTLARIHHYKREMLLLRKSIWPLREVLSRLSRDDSALITDETRLYLRDVHDHTIHVMDSIDTIRELLVSMLDLYLSSVSKRTNEIMKVLTIFASLFMPLTFIVGIYGMNFDVMPELRWAWGYPAVLAVMLLIIIGLLAFFRRQRWL</sequence>
<comment type="subcellular location">
    <subcellularLocation>
        <location evidence="1">Cell membrane</location>
        <topology evidence="1">Multi-pass membrane protein</topology>
    </subcellularLocation>
    <subcellularLocation>
        <location evidence="8">Membrane</location>
        <topology evidence="8">Multi-pass membrane protein</topology>
    </subcellularLocation>
</comment>
<keyword evidence="7 8" id="KW-0472">Membrane</keyword>
<evidence type="ECO:0000256" key="3">
    <source>
        <dbReference type="ARBA" id="ARBA00022448"/>
    </source>
</evidence>
<dbReference type="InterPro" id="IPR045863">
    <property type="entry name" value="CorA_TM1_TM2"/>
</dbReference>
<keyword evidence="5 8" id="KW-0812">Transmembrane</keyword>
<dbReference type="GO" id="GO:0050897">
    <property type="term" value="F:cobalt ion binding"/>
    <property type="evidence" value="ECO:0007669"/>
    <property type="project" value="TreeGrafter"/>
</dbReference>
<dbReference type="OrthoDB" id="9803416at2"/>
<dbReference type="FunFam" id="1.20.58.340:FF:000012">
    <property type="entry name" value="Magnesium transport protein CorA"/>
    <property type="match status" value="1"/>
</dbReference>
<evidence type="ECO:0000256" key="5">
    <source>
        <dbReference type="ARBA" id="ARBA00022692"/>
    </source>
</evidence>
<evidence type="ECO:0000256" key="6">
    <source>
        <dbReference type="ARBA" id="ARBA00022989"/>
    </source>
</evidence>
<dbReference type="PANTHER" id="PTHR46494:SF1">
    <property type="entry name" value="CORA FAMILY METAL ION TRANSPORTER (EUROFUNG)"/>
    <property type="match status" value="1"/>
</dbReference>
<dbReference type="RefSeq" id="WP_044499709.1">
    <property type="nucleotide sequence ID" value="NZ_LK391969.1"/>
</dbReference>
<comment type="similarity">
    <text evidence="2 8">Belongs to the CorA metal ion transporter (MIT) (TC 1.A.35) family.</text>
</comment>
<dbReference type="AlphaFoldDB" id="A0A078MD55"/>
<dbReference type="GO" id="GO:0015095">
    <property type="term" value="F:magnesium ion transmembrane transporter activity"/>
    <property type="evidence" value="ECO:0007669"/>
    <property type="project" value="UniProtKB-UniRule"/>
</dbReference>
<protein>
    <recommendedName>
        <fullName evidence="8">Magnesium transport protein CorA</fullName>
    </recommendedName>
</protein>
<keyword evidence="4 8" id="KW-1003">Cell membrane</keyword>
<organism evidence="9">
    <name type="scientific">Pseudomonas saudimassiliensis</name>
    <dbReference type="NCBI Taxonomy" id="1461581"/>
    <lineage>
        <taxon>Bacteria</taxon>
        <taxon>Pseudomonadati</taxon>
        <taxon>Pseudomonadota</taxon>
        <taxon>Gammaproteobacteria</taxon>
        <taxon>Pseudomonadales</taxon>
        <taxon>Pseudomonadaceae</taxon>
        <taxon>Pseudomonas</taxon>
    </lineage>
</organism>
<dbReference type="NCBIfam" id="TIGR00383">
    <property type="entry name" value="corA"/>
    <property type="match status" value="1"/>
</dbReference>
<dbReference type="EMBL" id="LK391969">
    <property type="protein sequence ID" value="CEF27083.1"/>
    <property type="molecule type" value="Genomic_DNA"/>
</dbReference>
<gene>
    <name evidence="8" type="primary">corA</name>
    <name evidence="9" type="ORF">BN1049_02028</name>
</gene>
<name>A0A078MD55_9PSED</name>
<keyword evidence="8" id="KW-0460">Magnesium</keyword>
<dbReference type="SUPFAM" id="SSF143865">
    <property type="entry name" value="CorA soluble domain-like"/>
    <property type="match status" value="1"/>
</dbReference>
<keyword evidence="8" id="KW-0406">Ion transport</keyword>
<dbReference type="InterPro" id="IPR004488">
    <property type="entry name" value="Mg/Co-transport_prot_CorA"/>
</dbReference>
<feature type="transmembrane region" description="Helical" evidence="8">
    <location>
        <begin position="328"/>
        <end position="348"/>
    </location>
</feature>
<keyword evidence="6 8" id="KW-1133">Transmembrane helix</keyword>
<evidence type="ECO:0000256" key="2">
    <source>
        <dbReference type="ARBA" id="ARBA00009765"/>
    </source>
</evidence>
<dbReference type="Pfam" id="PF01544">
    <property type="entry name" value="CorA"/>
    <property type="match status" value="1"/>
</dbReference>
<keyword evidence="3 8" id="KW-0813">Transport</keyword>
<dbReference type="CDD" id="cd12828">
    <property type="entry name" value="TmCorA-like_1"/>
    <property type="match status" value="1"/>
</dbReference>
<evidence type="ECO:0000256" key="4">
    <source>
        <dbReference type="ARBA" id="ARBA00022475"/>
    </source>
</evidence>